<comment type="catalytic activity">
    <reaction evidence="2 8">
        <text>7,8-dihydroneopterin = 6-hydroxymethyl-7,8-dihydropterin + glycolaldehyde</text>
        <dbReference type="Rhea" id="RHEA:10540"/>
        <dbReference type="ChEBI" id="CHEBI:17001"/>
        <dbReference type="ChEBI" id="CHEBI:17071"/>
        <dbReference type="ChEBI" id="CHEBI:44841"/>
        <dbReference type="EC" id="4.1.2.25"/>
    </reaction>
</comment>
<dbReference type="InterPro" id="IPR043133">
    <property type="entry name" value="GTP-CH-I_C/QueF"/>
</dbReference>
<keyword evidence="6" id="KW-0413">Isomerase</keyword>
<dbReference type="FunFam" id="3.30.1130.10:FF:000002">
    <property type="entry name" value="7,8-dihydroneopterin aldolase"/>
    <property type="match status" value="1"/>
</dbReference>
<comment type="pathway">
    <text evidence="3 8">Cofactor biosynthesis; tetrahydrofolate biosynthesis; 2-amino-4-hydroxy-6-hydroxymethyl-7,8-dihydropteridine diphosphate from 7,8-dihydroneopterin triphosphate: step 3/4.</text>
</comment>
<evidence type="ECO:0000256" key="6">
    <source>
        <dbReference type="ARBA" id="ARBA00023235"/>
    </source>
</evidence>
<comment type="similarity">
    <text evidence="4 8">Belongs to the DHNA family.</text>
</comment>
<dbReference type="Pfam" id="PF02152">
    <property type="entry name" value="FolB"/>
    <property type="match status" value="1"/>
</dbReference>
<dbReference type="EMBL" id="FOYD01000006">
    <property type="protein sequence ID" value="SFQ84581.1"/>
    <property type="molecule type" value="Genomic_DNA"/>
</dbReference>
<name>A0A1I6BUK0_9GAMM</name>
<dbReference type="InterPro" id="IPR006157">
    <property type="entry name" value="FolB_dom"/>
</dbReference>
<dbReference type="Gene3D" id="3.30.1130.10">
    <property type="match status" value="1"/>
</dbReference>
<reference evidence="11 12" key="1">
    <citation type="submission" date="2016-10" db="EMBL/GenBank/DDBJ databases">
        <authorList>
            <person name="de Groot N.N."/>
        </authorList>
    </citation>
    <scope>NUCLEOTIDE SEQUENCE [LARGE SCALE GENOMIC DNA]</scope>
    <source>
        <strain evidence="11 12">JCM 18415</strain>
    </source>
</reference>
<dbReference type="SUPFAM" id="SSF55620">
    <property type="entry name" value="Tetrahydrobiopterin biosynthesis enzymes-like"/>
    <property type="match status" value="1"/>
</dbReference>
<evidence type="ECO:0000256" key="5">
    <source>
        <dbReference type="ARBA" id="ARBA00022909"/>
    </source>
</evidence>
<evidence type="ECO:0000313" key="12">
    <source>
        <dbReference type="Proteomes" id="UP000242815"/>
    </source>
</evidence>
<reference evidence="10" key="3">
    <citation type="submission" date="2024-05" db="EMBL/GenBank/DDBJ databases">
        <authorList>
            <person name="de Witt J."/>
        </authorList>
    </citation>
    <scope>NUCLEOTIDE SEQUENCE</scope>
    <source>
        <strain evidence="10">FZJ</strain>
    </source>
</reference>
<dbReference type="EC" id="4.1.2.25" evidence="8"/>
<dbReference type="RefSeq" id="WP_090539268.1">
    <property type="nucleotide sequence ID" value="NZ_FOYD01000006.1"/>
</dbReference>
<dbReference type="EMBL" id="JAVRDO010000002">
    <property type="protein sequence ID" value="MDX9686300.1"/>
    <property type="molecule type" value="Genomic_DNA"/>
</dbReference>
<proteinExistence type="inferred from homology"/>
<evidence type="ECO:0000313" key="11">
    <source>
        <dbReference type="EMBL" id="SFQ84581.1"/>
    </source>
</evidence>
<evidence type="ECO:0000256" key="8">
    <source>
        <dbReference type="RuleBase" id="RU362079"/>
    </source>
</evidence>
<dbReference type="CDD" id="cd00534">
    <property type="entry name" value="DHNA_DHNTPE"/>
    <property type="match status" value="1"/>
</dbReference>
<dbReference type="GO" id="GO:0046654">
    <property type="term" value="P:tetrahydrofolate biosynthetic process"/>
    <property type="evidence" value="ECO:0007669"/>
    <property type="project" value="UniProtKB-UniRule"/>
</dbReference>
<evidence type="ECO:0000256" key="2">
    <source>
        <dbReference type="ARBA" id="ARBA00001353"/>
    </source>
</evidence>
<keyword evidence="7 8" id="KW-0456">Lyase</keyword>
<dbReference type="SMART" id="SM00905">
    <property type="entry name" value="FolB"/>
    <property type="match status" value="1"/>
</dbReference>
<dbReference type="AlphaFoldDB" id="A0A1I6BUK0"/>
<comment type="function">
    <text evidence="8">Catalyzes the conversion of 7,8-dihydroneopterin to 6-hydroxymethyl-7,8-dihydropterin.</text>
</comment>
<accession>A0A1I6BUK0</accession>
<evidence type="ECO:0000256" key="3">
    <source>
        <dbReference type="ARBA" id="ARBA00005013"/>
    </source>
</evidence>
<dbReference type="InterPro" id="IPR006156">
    <property type="entry name" value="Dihydroneopterin_aldolase"/>
</dbReference>
<evidence type="ECO:0000313" key="10">
    <source>
        <dbReference type="EMBL" id="MDX9686300.1"/>
    </source>
</evidence>
<dbReference type="Proteomes" id="UP001281217">
    <property type="component" value="Unassembled WGS sequence"/>
</dbReference>
<dbReference type="STRING" id="1002526.SAMN05216578_106167"/>
<protein>
    <recommendedName>
        <fullName evidence="8">7,8-dihydroneopterin aldolase</fullName>
        <ecNumber evidence="8">4.1.2.25</ecNumber>
    </recommendedName>
</protein>
<comment type="catalytic activity">
    <reaction evidence="1">
        <text>7,8-dihydroneopterin = 7,8-dihydromonapterin</text>
        <dbReference type="Rhea" id="RHEA:45328"/>
        <dbReference type="ChEBI" id="CHEBI:17001"/>
        <dbReference type="ChEBI" id="CHEBI:71175"/>
        <dbReference type="EC" id="5.1.99.8"/>
    </reaction>
</comment>
<reference evidence="13" key="2">
    <citation type="submission" date="2023-07" db="EMBL/GenBank/DDBJ databases">
        <authorList>
            <person name="de Witt J."/>
        </authorList>
    </citation>
    <scope>NUCLEOTIDE SEQUENCE [LARGE SCALE GENOMIC DNA]</scope>
    <source>
        <strain evidence="13">FZJ</strain>
    </source>
</reference>
<gene>
    <name evidence="10" type="primary">folB</name>
    <name evidence="10" type="ORF">RED13_000688</name>
    <name evidence="11" type="ORF">SAMN05216578_106167</name>
</gene>
<dbReference type="GO" id="GO:0004150">
    <property type="term" value="F:dihydroneopterin aldolase activity"/>
    <property type="evidence" value="ECO:0007669"/>
    <property type="project" value="UniProtKB-UniRule"/>
</dbReference>
<evidence type="ECO:0000256" key="1">
    <source>
        <dbReference type="ARBA" id="ARBA00000693"/>
    </source>
</evidence>
<sequence length="120" mass="13403">MDQVFIRGLEVQAVIGAYDWERTIRQRLVLDLEMDWDIRPAAADDDLTLALDYAAVSQRVLDYVSASSFELVETLADRLATLIMEEFSVPGLRLVITKPGAVPEARRGVGVIIERGRSRA</sequence>
<organism evidence="11 12">
    <name type="scientific">Halopseudomonas formosensis</name>
    <dbReference type="NCBI Taxonomy" id="1002526"/>
    <lineage>
        <taxon>Bacteria</taxon>
        <taxon>Pseudomonadati</taxon>
        <taxon>Pseudomonadota</taxon>
        <taxon>Gammaproteobacteria</taxon>
        <taxon>Pseudomonadales</taxon>
        <taxon>Pseudomonadaceae</taxon>
        <taxon>Halopseudomonas</taxon>
    </lineage>
</organism>
<dbReference type="GO" id="GO:0046656">
    <property type="term" value="P:folic acid biosynthetic process"/>
    <property type="evidence" value="ECO:0007669"/>
    <property type="project" value="UniProtKB-UniRule"/>
</dbReference>
<evidence type="ECO:0000256" key="4">
    <source>
        <dbReference type="ARBA" id="ARBA00005708"/>
    </source>
</evidence>
<dbReference type="UniPathway" id="UPA00077">
    <property type="reaction ID" value="UER00154"/>
</dbReference>
<dbReference type="Proteomes" id="UP000242815">
    <property type="component" value="Unassembled WGS sequence"/>
</dbReference>
<feature type="domain" description="Dihydroneopterin aldolase/epimerase" evidence="9">
    <location>
        <begin position="4"/>
        <end position="115"/>
    </location>
</feature>
<dbReference type="NCBIfam" id="TIGR00526">
    <property type="entry name" value="folB_dom"/>
    <property type="match status" value="1"/>
</dbReference>
<dbReference type="PANTHER" id="PTHR42844:SF1">
    <property type="entry name" value="DIHYDRONEOPTERIN ALDOLASE 1-RELATED"/>
    <property type="match status" value="1"/>
</dbReference>
<dbReference type="GO" id="GO:0016853">
    <property type="term" value="F:isomerase activity"/>
    <property type="evidence" value="ECO:0007669"/>
    <property type="project" value="UniProtKB-KW"/>
</dbReference>
<keyword evidence="13" id="KW-1185">Reference proteome</keyword>
<dbReference type="GO" id="GO:0005737">
    <property type="term" value="C:cytoplasm"/>
    <property type="evidence" value="ECO:0007669"/>
    <property type="project" value="TreeGrafter"/>
</dbReference>
<dbReference type="OrthoDB" id="9810587at2"/>
<evidence type="ECO:0000313" key="13">
    <source>
        <dbReference type="Proteomes" id="UP001281217"/>
    </source>
</evidence>
<evidence type="ECO:0000259" key="9">
    <source>
        <dbReference type="SMART" id="SM00905"/>
    </source>
</evidence>
<keyword evidence="5 8" id="KW-0289">Folate biosynthesis</keyword>
<dbReference type="NCBIfam" id="TIGR00525">
    <property type="entry name" value="folB"/>
    <property type="match status" value="1"/>
</dbReference>
<evidence type="ECO:0000256" key="7">
    <source>
        <dbReference type="ARBA" id="ARBA00023239"/>
    </source>
</evidence>
<dbReference type="PANTHER" id="PTHR42844">
    <property type="entry name" value="DIHYDRONEOPTERIN ALDOLASE 1-RELATED"/>
    <property type="match status" value="1"/>
</dbReference>